<proteinExistence type="predicted"/>
<dbReference type="SUPFAM" id="SSF48371">
    <property type="entry name" value="ARM repeat"/>
    <property type="match status" value="1"/>
</dbReference>
<dbReference type="EMBL" id="SOFM01000010">
    <property type="protein sequence ID" value="TFC06296.1"/>
    <property type="molecule type" value="Genomic_DNA"/>
</dbReference>
<dbReference type="Gene3D" id="1.25.10.90">
    <property type="match status" value="1"/>
</dbReference>
<name>A0A4V3IDD9_9MICO</name>
<evidence type="ECO:0000313" key="2">
    <source>
        <dbReference type="Proteomes" id="UP000297643"/>
    </source>
</evidence>
<accession>A0A4V3IDD9</accession>
<dbReference type="InterPro" id="IPR016024">
    <property type="entry name" value="ARM-type_fold"/>
</dbReference>
<gene>
    <name evidence="1" type="ORF">E3O32_04185</name>
</gene>
<evidence type="ECO:0000313" key="1">
    <source>
        <dbReference type="EMBL" id="TFC06296.1"/>
    </source>
</evidence>
<dbReference type="PANTHER" id="PTHR34070:SF1">
    <property type="entry name" value="DNA ALKYLATION REPAIR PROTEIN"/>
    <property type="match status" value="1"/>
</dbReference>
<dbReference type="Proteomes" id="UP000297643">
    <property type="component" value="Unassembled WGS sequence"/>
</dbReference>
<dbReference type="Pfam" id="PF08713">
    <property type="entry name" value="DNA_alkylation"/>
    <property type="match status" value="1"/>
</dbReference>
<dbReference type="AlphaFoldDB" id="A0A4V3IDD9"/>
<organism evidence="1 2">
    <name type="scientific">Cryobacterium mannosilyticum</name>
    <dbReference type="NCBI Taxonomy" id="1259190"/>
    <lineage>
        <taxon>Bacteria</taxon>
        <taxon>Bacillati</taxon>
        <taxon>Actinomycetota</taxon>
        <taxon>Actinomycetes</taxon>
        <taxon>Micrococcales</taxon>
        <taxon>Microbacteriaceae</taxon>
        <taxon>Cryobacterium</taxon>
    </lineage>
</organism>
<dbReference type="RefSeq" id="WP_134507278.1">
    <property type="nucleotide sequence ID" value="NZ_SOFM01000010.1"/>
</dbReference>
<keyword evidence="2" id="KW-1185">Reference proteome</keyword>
<protein>
    <submittedName>
        <fullName evidence="1">DNA alkylation repair protein</fullName>
    </submittedName>
</protein>
<sequence length="172" mass="18903">MSDAAEFVDATLQREGDPHRAGAEQARLRSELRFYGASVGAVRGTIRDALRRYPGLTHDEITALSSELWAVPVFERRLAAIVLLQSRVRMLQNSDLTRIESFVRAARLPVLVDLLGDGVVGPLLALLDPPGRTRAQTVLDRWLNDGDEWLRRAALLAREQAGGDRAGSEHAG</sequence>
<dbReference type="InterPro" id="IPR014825">
    <property type="entry name" value="DNA_alkylation"/>
</dbReference>
<dbReference type="PANTHER" id="PTHR34070">
    <property type="entry name" value="ARMADILLO-TYPE FOLD"/>
    <property type="match status" value="1"/>
</dbReference>
<reference evidence="1 2" key="1">
    <citation type="submission" date="2019-03" db="EMBL/GenBank/DDBJ databases">
        <title>Genomics of glacier-inhabiting Cryobacterium strains.</title>
        <authorList>
            <person name="Liu Q."/>
            <person name="Xin Y.-H."/>
        </authorList>
    </citation>
    <scope>NUCLEOTIDE SEQUENCE [LARGE SCALE GENOMIC DNA]</scope>
    <source>
        <strain evidence="1 2">RHLT2-21</strain>
    </source>
</reference>
<comment type="caution">
    <text evidence="1">The sequence shown here is derived from an EMBL/GenBank/DDBJ whole genome shotgun (WGS) entry which is preliminary data.</text>
</comment>